<dbReference type="EMBL" id="GEBQ01029928">
    <property type="protein sequence ID" value="JAT10049.1"/>
    <property type="molecule type" value="Transcribed_RNA"/>
</dbReference>
<protein>
    <submittedName>
        <fullName evidence="1">Uncharacterized protein</fullName>
    </submittedName>
</protein>
<accession>A0A1B6KF45</accession>
<dbReference type="AlphaFoldDB" id="A0A1B6KF45"/>
<reference evidence="1" key="1">
    <citation type="submission" date="2015-11" db="EMBL/GenBank/DDBJ databases">
        <title>De novo transcriptome assembly of four potential Pierce s Disease insect vectors from Arizona vineyards.</title>
        <authorList>
            <person name="Tassone E.E."/>
        </authorList>
    </citation>
    <scope>NUCLEOTIDE SEQUENCE</scope>
</reference>
<name>A0A1B6KF45_9HEMI</name>
<organism evidence="1">
    <name type="scientific">Graphocephala atropunctata</name>
    <dbReference type="NCBI Taxonomy" id="36148"/>
    <lineage>
        <taxon>Eukaryota</taxon>
        <taxon>Metazoa</taxon>
        <taxon>Ecdysozoa</taxon>
        <taxon>Arthropoda</taxon>
        <taxon>Hexapoda</taxon>
        <taxon>Insecta</taxon>
        <taxon>Pterygota</taxon>
        <taxon>Neoptera</taxon>
        <taxon>Paraneoptera</taxon>
        <taxon>Hemiptera</taxon>
        <taxon>Auchenorrhyncha</taxon>
        <taxon>Membracoidea</taxon>
        <taxon>Cicadellidae</taxon>
        <taxon>Cicadellinae</taxon>
        <taxon>Cicadellini</taxon>
        <taxon>Graphocephala</taxon>
    </lineage>
</organism>
<proteinExistence type="predicted"/>
<gene>
    <name evidence="1" type="ORF">g.52317</name>
</gene>
<evidence type="ECO:0000313" key="1">
    <source>
        <dbReference type="EMBL" id="JAT10049.1"/>
    </source>
</evidence>
<feature type="non-terminal residue" evidence="1">
    <location>
        <position position="1"/>
    </location>
</feature>
<feature type="non-terminal residue" evidence="1">
    <location>
        <position position="110"/>
    </location>
</feature>
<sequence>VAIELLGGVVDCLPPGLVSCCDQLTDALPADSTPLAHSVLVQVLVTALYSQLIDSPLAEQLCDLHDDQLSDLLTAIKDLGCVDNPEMDLEASSHVCEVQVSELLMSAAGR</sequence>